<accession>A0A0B7AH37</accession>
<reference evidence="3" key="1">
    <citation type="submission" date="2014-12" db="EMBL/GenBank/DDBJ databases">
        <title>Insight into the proteome of Arion vulgaris.</title>
        <authorList>
            <person name="Aradska J."/>
            <person name="Bulat T."/>
            <person name="Smidak R."/>
            <person name="Sarate P."/>
            <person name="Gangsoo J."/>
            <person name="Sialana F."/>
            <person name="Bilban M."/>
            <person name="Lubec G."/>
        </authorList>
    </citation>
    <scope>NUCLEOTIDE SEQUENCE</scope>
    <source>
        <tissue evidence="3">Skin</tissue>
    </source>
</reference>
<organism evidence="3">
    <name type="scientific">Arion vulgaris</name>
    <dbReference type="NCBI Taxonomy" id="1028688"/>
    <lineage>
        <taxon>Eukaryota</taxon>
        <taxon>Metazoa</taxon>
        <taxon>Spiralia</taxon>
        <taxon>Lophotrochozoa</taxon>
        <taxon>Mollusca</taxon>
        <taxon>Gastropoda</taxon>
        <taxon>Heterobranchia</taxon>
        <taxon>Euthyneura</taxon>
        <taxon>Panpulmonata</taxon>
        <taxon>Eupulmonata</taxon>
        <taxon>Stylommatophora</taxon>
        <taxon>Helicina</taxon>
        <taxon>Arionoidea</taxon>
        <taxon>Arionidae</taxon>
        <taxon>Arion</taxon>
    </lineage>
</organism>
<evidence type="ECO:0000313" key="1">
    <source>
        <dbReference type="EMBL" id="CEK79238.1"/>
    </source>
</evidence>
<evidence type="ECO:0000313" key="3">
    <source>
        <dbReference type="EMBL" id="CEK79240.1"/>
    </source>
</evidence>
<proteinExistence type="predicted"/>
<sequence>MKNCISTSKHNLALELTNNLLPFNHHQEIGKLQIDKKHNNLPNVNYSLESRINQEAHRQIQTCNNQIYCYGIGRNDYSQIFRGDGKPLQGC</sequence>
<name>A0A0B7AH37_9EUPU</name>
<dbReference type="EMBL" id="HACG01032375">
    <property type="protein sequence ID" value="CEK79240.1"/>
    <property type="molecule type" value="Transcribed_RNA"/>
</dbReference>
<evidence type="ECO:0000313" key="2">
    <source>
        <dbReference type="EMBL" id="CEK79239.1"/>
    </source>
</evidence>
<dbReference type="EMBL" id="HACG01032373">
    <property type="protein sequence ID" value="CEK79238.1"/>
    <property type="molecule type" value="Transcribed_RNA"/>
</dbReference>
<dbReference type="AlphaFoldDB" id="A0A0B7AH37"/>
<gene>
    <name evidence="3" type="primary">ORF114404</name>
    <name evidence="1" type="synonym">ORF114391</name>
    <name evidence="2" type="synonym">ORF114398</name>
</gene>
<dbReference type="EMBL" id="HACG01032374">
    <property type="protein sequence ID" value="CEK79239.1"/>
    <property type="molecule type" value="Transcribed_RNA"/>
</dbReference>
<protein>
    <submittedName>
        <fullName evidence="3">Uncharacterized protein</fullName>
    </submittedName>
</protein>